<name>A0ABQ5JQE4_9LACO</name>
<evidence type="ECO:0000313" key="2">
    <source>
        <dbReference type="EMBL" id="GKT04733.1"/>
    </source>
</evidence>
<comment type="caution">
    <text evidence="2">The sequence shown here is derived from an EMBL/GenBank/DDBJ whole genome shotgun (WGS) entry which is preliminary data.</text>
</comment>
<dbReference type="EMBL" id="BQXO01000001">
    <property type="protein sequence ID" value="GKT04733.1"/>
    <property type="molecule type" value="Genomic_DNA"/>
</dbReference>
<dbReference type="InterPro" id="IPR055760">
    <property type="entry name" value="DUF7336"/>
</dbReference>
<dbReference type="Pfam" id="PF24024">
    <property type="entry name" value="DUF7336"/>
    <property type="match status" value="1"/>
</dbReference>
<proteinExistence type="predicted"/>
<dbReference type="Proteomes" id="UP001628078">
    <property type="component" value="Unassembled WGS sequence"/>
</dbReference>
<reference evidence="2 3" key="1">
    <citation type="submission" date="2022-03" db="EMBL/GenBank/DDBJ databases">
        <title>Draft genome sequence of Furfurilactobacillus curtus JCM 31185.</title>
        <authorList>
            <person name="Suzuki S."/>
            <person name="Endo A."/>
            <person name="Kajikawa A."/>
        </authorList>
    </citation>
    <scope>NUCLEOTIDE SEQUENCE [LARGE SCALE GENOMIC DNA]</scope>
    <source>
        <strain evidence="2 3">JCM 31185</strain>
    </source>
</reference>
<evidence type="ECO:0000259" key="1">
    <source>
        <dbReference type="Pfam" id="PF24024"/>
    </source>
</evidence>
<feature type="domain" description="DUF7336" evidence="1">
    <location>
        <begin position="1"/>
        <end position="54"/>
    </location>
</feature>
<sequence length="69" mass="7845">MKLYVVDYDDSSYDMVDYGIAGIFSTKEKAIDFIRKVTNADKDHCYDITETNLDSPGKEMFGLSAFMVD</sequence>
<accession>A0ABQ5JQE4</accession>
<organism evidence="2 3">
    <name type="scientific">Furfurilactobacillus curtus</name>
    <dbReference type="NCBI Taxonomy" id="1746200"/>
    <lineage>
        <taxon>Bacteria</taxon>
        <taxon>Bacillati</taxon>
        <taxon>Bacillota</taxon>
        <taxon>Bacilli</taxon>
        <taxon>Lactobacillales</taxon>
        <taxon>Lactobacillaceae</taxon>
        <taxon>Furfurilactobacillus</taxon>
    </lineage>
</organism>
<protein>
    <recommendedName>
        <fullName evidence="1">DUF7336 domain-containing protein</fullName>
    </recommendedName>
</protein>
<keyword evidence="3" id="KW-1185">Reference proteome</keyword>
<dbReference type="RefSeq" id="WP_407881926.1">
    <property type="nucleotide sequence ID" value="NZ_BQXO01000001.1"/>
</dbReference>
<gene>
    <name evidence="2" type="ORF">JCM31185_00220</name>
</gene>
<evidence type="ECO:0000313" key="3">
    <source>
        <dbReference type="Proteomes" id="UP001628078"/>
    </source>
</evidence>